<sequence>MNDFNKYTLLLCVFILCSTIGCSARMLASPVVSPPSGPPQLQSAEEGWWAVRFRMDRPDNETRWEKDLLLAHRIVAPIIAEEEENIGLWRFHRRSNNDAASHQFSFIFYSTAVTADRIYRRVMDDALVTQLLHQGVVQRVVTDALDRNERPAVGDTSDPSWSPVMRNAWPHYIMGVSRMWLAMVDQVSRENGAPESTLETDLLAHYQRVNAEVTRIWQQEGYHALLHHLNAIYGYEPMVYWEKRWKSF</sequence>
<dbReference type="EMBL" id="AP021879">
    <property type="protein sequence ID" value="BBO90873.1"/>
    <property type="molecule type" value="Genomic_DNA"/>
</dbReference>
<protein>
    <recommendedName>
        <fullName evidence="3">Lipoprotein</fullName>
    </recommendedName>
</protein>
<dbReference type="Proteomes" id="UP000422108">
    <property type="component" value="Chromosome"/>
</dbReference>
<dbReference type="PROSITE" id="PS51257">
    <property type="entry name" value="PROKAR_LIPOPROTEIN"/>
    <property type="match status" value="1"/>
</dbReference>
<dbReference type="RefSeq" id="WP_155311875.1">
    <property type="nucleotide sequence ID" value="NZ_AP021879.1"/>
</dbReference>
<reference evidence="1 2" key="1">
    <citation type="submission" date="2019-11" db="EMBL/GenBank/DDBJ databases">
        <title>Comparative genomics of hydrocarbon-degrading Desulfosarcina strains.</title>
        <authorList>
            <person name="Watanabe M."/>
            <person name="Kojima H."/>
            <person name="Fukui M."/>
        </authorList>
    </citation>
    <scope>NUCLEOTIDE SEQUENCE [LARGE SCALE GENOMIC DNA]</scope>
    <source>
        <strain evidence="2">oXyS1</strain>
    </source>
</reference>
<evidence type="ECO:0000313" key="2">
    <source>
        <dbReference type="Proteomes" id="UP000422108"/>
    </source>
</evidence>
<gene>
    <name evidence="1" type="ORF">DSCOOX_40530</name>
</gene>
<name>A0A5K8ADW3_9BACT</name>
<organism evidence="1 2">
    <name type="scientific">Desulfosarcina ovata subsp. ovata</name>
    <dbReference type="NCBI Taxonomy" id="2752305"/>
    <lineage>
        <taxon>Bacteria</taxon>
        <taxon>Pseudomonadati</taxon>
        <taxon>Thermodesulfobacteriota</taxon>
        <taxon>Desulfobacteria</taxon>
        <taxon>Desulfobacterales</taxon>
        <taxon>Desulfosarcinaceae</taxon>
        <taxon>Desulfosarcina</taxon>
    </lineage>
</organism>
<evidence type="ECO:0000313" key="1">
    <source>
        <dbReference type="EMBL" id="BBO90873.1"/>
    </source>
</evidence>
<accession>A0A5K8ADW3</accession>
<proteinExistence type="predicted"/>
<evidence type="ECO:0008006" key="3">
    <source>
        <dbReference type="Google" id="ProtNLM"/>
    </source>
</evidence>
<keyword evidence="2" id="KW-1185">Reference proteome</keyword>
<dbReference type="AlphaFoldDB" id="A0A5K8ADW3"/>